<gene>
    <name evidence="1" type="ORF">AAF712_016010</name>
</gene>
<proteinExistence type="predicted"/>
<evidence type="ECO:0000313" key="2">
    <source>
        <dbReference type="Proteomes" id="UP001437256"/>
    </source>
</evidence>
<sequence>MSVWGQTLDLSLNTIAAIIYGHLVDNLWLDSSGSPGPSVSTSSAGSSHGTLSNQNGQRWKMEEYDHDIAGLSFWFHSKKLPGCLSKAWLSQAAHVFSVLGVPREEWEGYALLEGNVTSFTLVPDIDDTQPIFHHPRCVDTQFDPSCYLFVLPPPQLPDTTPNVATWLRAPAESLYYWSLDPTGDSKMPETQQIALGLPSFHQSYNPSNHMSWKAEVYDLAQRWQETQGFDPTTTDFARSMGHPLLEIFPRDGNRIEDCMADDEDSRHEPELERMEVDECFETDPTASQGTLFPQERFGESSSMDIDMEDCSDLIADLRIEATLMDE</sequence>
<organism evidence="1 2">
    <name type="scientific">Marasmius tenuissimus</name>
    <dbReference type="NCBI Taxonomy" id="585030"/>
    <lineage>
        <taxon>Eukaryota</taxon>
        <taxon>Fungi</taxon>
        <taxon>Dikarya</taxon>
        <taxon>Basidiomycota</taxon>
        <taxon>Agaricomycotina</taxon>
        <taxon>Agaricomycetes</taxon>
        <taxon>Agaricomycetidae</taxon>
        <taxon>Agaricales</taxon>
        <taxon>Marasmiineae</taxon>
        <taxon>Marasmiaceae</taxon>
        <taxon>Marasmius</taxon>
    </lineage>
</organism>
<keyword evidence="2" id="KW-1185">Reference proteome</keyword>
<reference evidence="1 2" key="1">
    <citation type="submission" date="2024-05" db="EMBL/GenBank/DDBJ databases">
        <title>A draft genome resource for the thread blight pathogen Marasmius tenuissimus strain MS-2.</title>
        <authorList>
            <person name="Yulfo-Soto G.E."/>
            <person name="Baruah I.K."/>
            <person name="Amoako-Attah I."/>
            <person name="Bukari Y."/>
            <person name="Meinhardt L.W."/>
            <person name="Bailey B.A."/>
            <person name="Cohen S.P."/>
        </authorList>
    </citation>
    <scope>NUCLEOTIDE SEQUENCE [LARGE SCALE GENOMIC DNA]</scope>
    <source>
        <strain evidence="1 2">MS-2</strain>
    </source>
</reference>
<accession>A0ABR2Z8M9</accession>
<comment type="caution">
    <text evidence="1">The sequence shown here is derived from an EMBL/GenBank/DDBJ whole genome shotgun (WGS) entry which is preliminary data.</text>
</comment>
<protein>
    <submittedName>
        <fullName evidence="1">Uncharacterized protein</fullName>
    </submittedName>
</protein>
<name>A0ABR2Z8M9_9AGAR</name>
<evidence type="ECO:0000313" key="1">
    <source>
        <dbReference type="EMBL" id="KAL0057354.1"/>
    </source>
</evidence>
<dbReference type="Proteomes" id="UP001437256">
    <property type="component" value="Unassembled WGS sequence"/>
</dbReference>
<dbReference type="EMBL" id="JBBXMP010000573">
    <property type="protein sequence ID" value="KAL0057354.1"/>
    <property type="molecule type" value="Genomic_DNA"/>
</dbReference>